<evidence type="ECO:0000313" key="2">
    <source>
        <dbReference type="EMBL" id="CAA9303594.1"/>
    </source>
</evidence>
<feature type="compositionally biased region" description="Low complexity" evidence="1">
    <location>
        <begin position="73"/>
        <end position="84"/>
    </location>
</feature>
<gene>
    <name evidence="2" type="ORF">AVDCRST_MAG77-5841</name>
</gene>
<proteinExistence type="predicted"/>
<dbReference type="EMBL" id="CADCTC010000307">
    <property type="protein sequence ID" value="CAA9303594.1"/>
    <property type="molecule type" value="Genomic_DNA"/>
</dbReference>
<accession>A0A6J4KEA8</accession>
<feature type="compositionally biased region" description="Low complexity" evidence="1">
    <location>
        <begin position="10"/>
        <end position="24"/>
    </location>
</feature>
<reference evidence="2" key="1">
    <citation type="submission" date="2020-02" db="EMBL/GenBank/DDBJ databases">
        <authorList>
            <person name="Meier V. D."/>
        </authorList>
    </citation>
    <scope>NUCLEOTIDE SEQUENCE</scope>
    <source>
        <strain evidence="2">AVDCRST_MAG77</strain>
    </source>
</reference>
<feature type="region of interest" description="Disordered" evidence="1">
    <location>
        <begin position="1"/>
        <end position="108"/>
    </location>
</feature>
<organism evidence="2">
    <name type="scientific">uncultured Chloroflexota bacterium</name>
    <dbReference type="NCBI Taxonomy" id="166587"/>
    <lineage>
        <taxon>Bacteria</taxon>
        <taxon>Bacillati</taxon>
        <taxon>Chloroflexota</taxon>
        <taxon>environmental samples</taxon>
    </lineage>
</organism>
<feature type="non-terminal residue" evidence="2">
    <location>
        <position position="108"/>
    </location>
</feature>
<dbReference type="AlphaFoldDB" id="A0A6J4KEA8"/>
<sequence length="108" mass="11925">CWSRCPPRPTATMTPRAGTGSRRTGPPPRRREGTAGPPPPGPGDRMASSRSRAPRSARWYLPRPARRWRRRAAPATPSPSACSPNWTTRRPRGPQVARPCVMVGRPRP</sequence>
<protein>
    <submittedName>
        <fullName evidence="2">Uncharacterized protein</fullName>
    </submittedName>
</protein>
<feature type="non-terminal residue" evidence="2">
    <location>
        <position position="1"/>
    </location>
</feature>
<evidence type="ECO:0000256" key="1">
    <source>
        <dbReference type="SAM" id="MobiDB-lite"/>
    </source>
</evidence>
<feature type="compositionally biased region" description="Low complexity" evidence="1">
    <location>
        <begin position="43"/>
        <end position="58"/>
    </location>
</feature>
<name>A0A6J4KEA8_9CHLR</name>